<proteinExistence type="predicted"/>
<dbReference type="AlphaFoldDB" id="A0A1A7PVM7"/>
<evidence type="ECO:0000313" key="1">
    <source>
        <dbReference type="EMBL" id="OBX05210.1"/>
    </source>
</evidence>
<accession>A0A1A7PVM7</accession>
<dbReference type="RefSeq" id="WP_065236904.1">
    <property type="nucleotide sequence ID" value="NZ_JTJR01000011.1"/>
</dbReference>
<dbReference type="InterPro" id="IPR025528">
    <property type="entry name" value="BrnA_antitoxin"/>
</dbReference>
<dbReference type="Pfam" id="PF14384">
    <property type="entry name" value="BrnA_antitoxin"/>
    <property type="match status" value="1"/>
</dbReference>
<comment type="caution">
    <text evidence="1">The sequence shown here is derived from an EMBL/GenBank/DDBJ whole genome shotgun (WGS) entry which is preliminary data.</text>
</comment>
<protein>
    <submittedName>
        <fullName evidence="1">Toxin-antitoxin system, antitoxin component</fullName>
    </submittedName>
</protein>
<evidence type="ECO:0000313" key="2">
    <source>
        <dbReference type="Proteomes" id="UP000092626"/>
    </source>
</evidence>
<gene>
    <name evidence="1" type="ORF">QV06_03110</name>
</gene>
<organism evidence="1 2">
    <name type="scientific">Gallibacterium genomosp. 3</name>
    <dbReference type="NCBI Taxonomy" id="505345"/>
    <lineage>
        <taxon>Bacteria</taxon>
        <taxon>Pseudomonadati</taxon>
        <taxon>Pseudomonadota</taxon>
        <taxon>Gammaproteobacteria</taxon>
        <taxon>Pasteurellales</taxon>
        <taxon>Pasteurellaceae</taxon>
        <taxon>Gallibacterium</taxon>
    </lineage>
</organism>
<dbReference type="Proteomes" id="UP000092626">
    <property type="component" value="Unassembled WGS sequence"/>
</dbReference>
<dbReference type="PATRIC" id="fig|505345.6.peg.634"/>
<reference evidence="1 2" key="1">
    <citation type="submission" date="2014-11" db="EMBL/GenBank/DDBJ databases">
        <title>Pan-genome of Gallibacterium spp.</title>
        <authorList>
            <person name="Kudirkiene E."/>
            <person name="Bojesen A.M."/>
        </authorList>
    </citation>
    <scope>NUCLEOTIDE SEQUENCE [LARGE SCALE GENOMIC DNA]</scope>
    <source>
        <strain evidence="1 2">59/S3/89</strain>
    </source>
</reference>
<dbReference type="EMBL" id="JTJR01000011">
    <property type="protein sequence ID" value="OBX05210.1"/>
    <property type="molecule type" value="Genomic_DNA"/>
</dbReference>
<name>A0A1A7PVM7_9PAST</name>
<sequence>MYKNKLNQQDISLTDKELNQFKPLNQVMSPEFVEMVTTHQEEMEKKRTRGKQKLPTKQLVTIRLSPEVVESFKATGKGWQSRINEVLVKYIEQKTL</sequence>